<keyword evidence="1" id="KW-0472">Membrane</keyword>
<dbReference type="AlphaFoldDB" id="A0A837HW42"/>
<keyword evidence="1" id="KW-1133">Transmembrane helix</keyword>
<dbReference type="Proteomes" id="UP000034656">
    <property type="component" value="Unassembled WGS sequence"/>
</dbReference>
<proteinExistence type="predicted"/>
<reference evidence="2 3" key="1">
    <citation type="journal article" date="2015" name="Nature">
        <title>rRNA introns, odd ribosomes, and small enigmatic genomes across a large radiation of phyla.</title>
        <authorList>
            <person name="Brown C.T."/>
            <person name="Hug L.A."/>
            <person name="Thomas B.C."/>
            <person name="Sharon I."/>
            <person name="Castelle C.J."/>
            <person name="Singh A."/>
            <person name="Wilkins M.J."/>
            <person name="Williams K.H."/>
            <person name="Banfield J.F."/>
        </authorList>
    </citation>
    <scope>NUCLEOTIDE SEQUENCE [LARGE SCALE GENOMIC DNA]</scope>
</reference>
<evidence type="ECO:0008006" key="4">
    <source>
        <dbReference type="Google" id="ProtNLM"/>
    </source>
</evidence>
<sequence length="181" mass="20336">MTPYKKNWLKFTLGIFGCLLFRLLPFRAPNIEPIMSTVMPFGKAYGASVGFFFAFLSIILYDLATGTLGKWTMLTSASYGVVGYASAYYFKNREPSRKNFVYFAILGTLFFDAFTGLLTGPLFFDQPILVALVGQIPFTILHLVGNVSFAFILSPVIYSYLVKKKKLYTVPLIKTLQPKTI</sequence>
<name>A0A837HW42_9BACT</name>
<comment type="caution">
    <text evidence="2">The sequence shown here is derived from an EMBL/GenBank/DDBJ whole genome shotgun (WGS) entry which is preliminary data.</text>
</comment>
<feature type="transmembrane region" description="Helical" evidence="1">
    <location>
        <begin position="100"/>
        <end position="124"/>
    </location>
</feature>
<evidence type="ECO:0000313" key="3">
    <source>
        <dbReference type="Proteomes" id="UP000034656"/>
    </source>
</evidence>
<gene>
    <name evidence="2" type="ORF">UT51_C0002G0009</name>
</gene>
<feature type="transmembrane region" description="Helical" evidence="1">
    <location>
        <begin position="44"/>
        <end position="64"/>
    </location>
</feature>
<protein>
    <recommendedName>
        <fullName evidence="4">Riboflavin transporter</fullName>
    </recommendedName>
</protein>
<feature type="transmembrane region" description="Helical" evidence="1">
    <location>
        <begin position="136"/>
        <end position="161"/>
    </location>
</feature>
<dbReference type="Gene3D" id="1.10.1760.20">
    <property type="match status" value="1"/>
</dbReference>
<evidence type="ECO:0000256" key="1">
    <source>
        <dbReference type="SAM" id="Phobius"/>
    </source>
</evidence>
<organism evidence="2 3">
    <name type="scientific">Candidatus Nomurabacteria bacterium GW2011_GWC2_39_41</name>
    <dbReference type="NCBI Taxonomy" id="1618754"/>
    <lineage>
        <taxon>Bacteria</taxon>
        <taxon>Candidatus Nomuraibacteriota</taxon>
    </lineage>
</organism>
<keyword evidence="1" id="KW-0812">Transmembrane</keyword>
<accession>A0A837HW42</accession>
<dbReference type="EMBL" id="LBXB01000002">
    <property type="protein sequence ID" value="KKR20574.1"/>
    <property type="molecule type" value="Genomic_DNA"/>
</dbReference>
<evidence type="ECO:0000313" key="2">
    <source>
        <dbReference type="EMBL" id="KKR20574.1"/>
    </source>
</evidence>